<comment type="caution">
    <text evidence="1">The sequence shown here is derived from an EMBL/GenBank/DDBJ whole genome shotgun (WGS) entry which is preliminary data.</text>
</comment>
<feature type="non-terminal residue" evidence="1">
    <location>
        <position position="1"/>
    </location>
</feature>
<evidence type="ECO:0000313" key="1">
    <source>
        <dbReference type="EMBL" id="GAI26740.1"/>
    </source>
</evidence>
<protein>
    <submittedName>
        <fullName evidence="1">Uncharacterized protein</fullName>
    </submittedName>
</protein>
<dbReference type="EMBL" id="BARV01021708">
    <property type="protein sequence ID" value="GAI26740.1"/>
    <property type="molecule type" value="Genomic_DNA"/>
</dbReference>
<sequence>LSTAAAIIVGNEFVWLVKRATYALTNYFSEIKRKRQEHKQVEESTLKEFKTSFEGLHFYLNLLRSWDYRYAAFLREAKKHSKLPLYENLSVLE</sequence>
<organism evidence="1">
    <name type="scientific">marine sediment metagenome</name>
    <dbReference type="NCBI Taxonomy" id="412755"/>
    <lineage>
        <taxon>unclassified sequences</taxon>
        <taxon>metagenomes</taxon>
        <taxon>ecological metagenomes</taxon>
    </lineage>
</organism>
<name>X1NIV1_9ZZZZ</name>
<dbReference type="AlphaFoldDB" id="X1NIV1"/>
<proteinExistence type="predicted"/>
<gene>
    <name evidence="1" type="ORF">S06H3_35918</name>
</gene>
<accession>X1NIV1</accession>
<reference evidence="1" key="1">
    <citation type="journal article" date="2014" name="Front. Microbiol.">
        <title>High frequency of phylogenetically diverse reductive dehalogenase-homologous genes in deep subseafloor sedimentary metagenomes.</title>
        <authorList>
            <person name="Kawai M."/>
            <person name="Futagami T."/>
            <person name="Toyoda A."/>
            <person name="Takaki Y."/>
            <person name="Nishi S."/>
            <person name="Hori S."/>
            <person name="Arai W."/>
            <person name="Tsubouchi T."/>
            <person name="Morono Y."/>
            <person name="Uchiyama I."/>
            <person name="Ito T."/>
            <person name="Fujiyama A."/>
            <person name="Inagaki F."/>
            <person name="Takami H."/>
        </authorList>
    </citation>
    <scope>NUCLEOTIDE SEQUENCE</scope>
    <source>
        <strain evidence="1">Expedition CK06-06</strain>
    </source>
</reference>